<sequence>MSTYFLVHLSTPAAPENLAEAHAADELYLNVRGRPSDFARAARLESEDLARAMREACVAPLKARYGDEVTMKLRQANGDGADDAQRIANDSNAARDWLVSQPAS</sequence>
<comment type="caution">
    <text evidence="1">The sequence shown here is derived from an EMBL/GenBank/DDBJ whole genome shotgun (WGS) entry which is preliminary data.</text>
</comment>
<keyword evidence="2" id="KW-1185">Reference proteome</keyword>
<reference evidence="1" key="1">
    <citation type="submission" date="2022-04" db="EMBL/GenBank/DDBJ databases">
        <title>Lysobacter sp. CAU 1642 isolated from sea sand.</title>
        <authorList>
            <person name="Kim W."/>
        </authorList>
    </citation>
    <scope>NUCLEOTIDE SEQUENCE</scope>
    <source>
        <strain evidence="1">CAU 1642</strain>
    </source>
</reference>
<dbReference type="Proteomes" id="UP001431449">
    <property type="component" value="Unassembled WGS sequence"/>
</dbReference>
<proteinExistence type="predicted"/>
<accession>A0ABT0GCC3</accession>
<evidence type="ECO:0000313" key="2">
    <source>
        <dbReference type="Proteomes" id="UP001431449"/>
    </source>
</evidence>
<dbReference type="RefSeq" id="WP_248204203.1">
    <property type="nucleotide sequence ID" value="NZ_JALNMH010000001.1"/>
</dbReference>
<gene>
    <name evidence="1" type="ORF">M0G41_00715</name>
</gene>
<protein>
    <submittedName>
        <fullName evidence="1">Uncharacterized protein</fullName>
    </submittedName>
</protein>
<organism evidence="1 2">
    <name type="scientific">Pseudomarimonas salicorniae</name>
    <dbReference type="NCBI Taxonomy" id="2933270"/>
    <lineage>
        <taxon>Bacteria</taxon>
        <taxon>Pseudomonadati</taxon>
        <taxon>Pseudomonadota</taxon>
        <taxon>Gammaproteobacteria</taxon>
        <taxon>Lysobacterales</taxon>
        <taxon>Lysobacteraceae</taxon>
        <taxon>Pseudomarimonas</taxon>
    </lineage>
</organism>
<evidence type="ECO:0000313" key="1">
    <source>
        <dbReference type="EMBL" id="MCK7592186.1"/>
    </source>
</evidence>
<dbReference type="EMBL" id="JALNMH010000001">
    <property type="protein sequence ID" value="MCK7592186.1"/>
    <property type="molecule type" value="Genomic_DNA"/>
</dbReference>
<name>A0ABT0GCC3_9GAMM</name>